<proteinExistence type="inferred from homology"/>
<accession>A0ABR7CKQ4</accession>
<dbReference type="Gene3D" id="2.40.50.140">
    <property type="entry name" value="Nucleic acid-binding proteins"/>
    <property type="match status" value="1"/>
</dbReference>
<reference evidence="6 7" key="1">
    <citation type="submission" date="2020-08" db="EMBL/GenBank/DDBJ databases">
        <title>Genome public.</title>
        <authorList>
            <person name="Liu C."/>
            <person name="Sun Q."/>
        </authorList>
    </citation>
    <scope>NUCLEOTIDE SEQUENCE [LARGE SCALE GENOMIC DNA]</scope>
    <source>
        <strain evidence="6 7">New-7</strain>
    </source>
</reference>
<keyword evidence="2 4" id="KW-0233">DNA recombination</keyword>
<dbReference type="Proteomes" id="UP000636891">
    <property type="component" value="Unassembled WGS sequence"/>
</dbReference>
<comment type="similarity">
    <text evidence="4">Belongs to the RecO family.</text>
</comment>
<keyword evidence="7" id="KW-1185">Reference proteome</keyword>
<keyword evidence="1 4" id="KW-0227">DNA damage</keyword>
<evidence type="ECO:0000256" key="4">
    <source>
        <dbReference type="HAMAP-Rule" id="MF_00201"/>
    </source>
</evidence>
<comment type="caution">
    <text evidence="6">The sequence shown here is derived from an EMBL/GenBank/DDBJ whole genome shotgun (WGS) entry which is preliminary data.</text>
</comment>
<evidence type="ECO:0000313" key="7">
    <source>
        <dbReference type="Proteomes" id="UP000636891"/>
    </source>
</evidence>
<dbReference type="Pfam" id="PF02565">
    <property type="entry name" value="RecO_C"/>
    <property type="match status" value="1"/>
</dbReference>
<sequence length="241" mass="27497">MRTYKARGVVLHTIKYGDSSMVAYLFTDLFGRMNYMIQGVHSSRGRGNKAALFQPMFLVEFEGIEQPQARMHRMKEVRSLTPLSSLPFDVRKSTISLFMAEVLYRLIRESEANEPLFDFVCRSVVQLDRMTEGISNFHLWFLVQLSAYLGFYPGNEPIPNGYFDIRGGVFTPSVPAHRICMDASCSGLLGDLMDCEADRLGSLPLSRTQRSAFMESMLLFFGYHLDAIRTVRSVSILREIF</sequence>
<dbReference type="InterPro" id="IPR003717">
    <property type="entry name" value="RecO"/>
</dbReference>
<comment type="function">
    <text evidence="4">Involved in DNA repair and RecF pathway recombination.</text>
</comment>
<evidence type="ECO:0000256" key="3">
    <source>
        <dbReference type="ARBA" id="ARBA00023204"/>
    </source>
</evidence>
<evidence type="ECO:0000313" key="6">
    <source>
        <dbReference type="EMBL" id="MBC5616231.1"/>
    </source>
</evidence>
<dbReference type="InterPro" id="IPR022572">
    <property type="entry name" value="DNA_rep/recomb_RecO_N"/>
</dbReference>
<protein>
    <recommendedName>
        <fullName evidence="4">DNA repair protein RecO</fullName>
    </recommendedName>
    <alternativeName>
        <fullName evidence="4">Recombination protein O</fullName>
    </alternativeName>
</protein>
<name>A0ABR7CKQ4_9BACT</name>
<organism evidence="6 7">
    <name type="scientific">Alistipes hominis</name>
    <dbReference type="NCBI Taxonomy" id="2763015"/>
    <lineage>
        <taxon>Bacteria</taxon>
        <taxon>Pseudomonadati</taxon>
        <taxon>Bacteroidota</taxon>
        <taxon>Bacteroidia</taxon>
        <taxon>Bacteroidales</taxon>
        <taxon>Rikenellaceae</taxon>
        <taxon>Alistipes</taxon>
    </lineage>
</organism>
<evidence type="ECO:0000259" key="5">
    <source>
        <dbReference type="Pfam" id="PF11967"/>
    </source>
</evidence>
<evidence type="ECO:0000256" key="2">
    <source>
        <dbReference type="ARBA" id="ARBA00023172"/>
    </source>
</evidence>
<dbReference type="NCBIfam" id="TIGR00613">
    <property type="entry name" value="reco"/>
    <property type="match status" value="1"/>
</dbReference>
<dbReference type="SUPFAM" id="SSF50249">
    <property type="entry name" value="Nucleic acid-binding proteins"/>
    <property type="match status" value="1"/>
</dbReference>
<dbReference type="EMBL" id="JACOOK010000002">
    <property type="protein sequence ID" value="MBC5616231.1"/>
    <property type="molecule type" value="Genomic_DNA"/>
</dbReference>
<gene>
    <name evidence="4 6" type="primary">recO</name>
    <name evidence="6" type="ORF">H8S08_04245</name>
</gene>
<dbReference type="HAMAP" id="MF_00201">
    <property type="entry name" value="RecO"/>
    <property type="match status" value="1"/>
</dbReference>
<keyword evidence="3 4" id="KW-0234">DNA repair</keyword>
<evidence type="ECO:0000256" key="1">
    <source>
        <dbReference type="ARBA" id="ARBA00022763"/>
    </source>
</evidence>
<dbReference type="PANTHER" id="PTHR33991">
    <property type="entry name" value="DNA REPAIR PROTEIN RECO"/>
    <property type="match status" value="1"/>
</dbReference>
<dbReference type="PANTHER" id="PTHR33991:SF1">
    <property type="entry name" value="DNA REPAIR PROTEIN RECO"/>
    <property type="match status" value="1"/>
</dbReference>
<dbReference type="SUPFAM" id="SSF57863">
    <property type="entry name" value="ArfGap/RecO-like zinc finger"/>
    <property type="match status" value="1"/>
</dbReference>
<dbReference type="Pfam" id="PF11967">
    <property type="entry name" value="RecO_N"/>
    <property type="match status" value="1"/>
</dbReference>
<dbReference type="InterPro" id="IPR037278">
    <property type="entry name" value="ARFGAP/RecO"/>
</dbReference>
<dbReference type="InterPro" id="IPR012340">
    <property type="entry name" value="NA-bd_OB-fold"/>
</dbReference>
<feature type="domain" description="DNA replication/recombination mediator RecO N-terminal" evidence="5">
    <location>
        <begin position="1"/>
        <end position="79"/>
    </location>
</feature>
<dbReference type="RefSeq" id="WP_101571864.1">
    <property type="nucleotide sequence ID" value="NZ_JACOOK010000002.1"/>
</dbReference>